<organism evidence="1 2">
    <name type="scientific">Streptomyces sp. 900116325</name>
    <dbReference type="NCBI Taxonomy" id="3154295"/>
    <lineage>
        <taxon>Bacteria</taxon>
        <taxon>Bacillati</taxon>
        <taxon>Actinomycetota</taxon>
        <taxon>Actinomycetes</taxon>
        <taxon>Kitasatosporales</taxon>
        <taxon>Streptomycetaceae</taxon>
        <taxon>Streptomyces</taxon>
    </lineage>
</organism>
<sequence length="47" mass="5250">MWSTSRPPRRHSTLCGPGLVERERALAPAAGPQLRHYAVEAELVRLL</sequence>
<gene>
    <name evidence="1" type="ORF">ABZV61_36680</name>
</gene>
<evidence type="ECO:0000313" key="1">
    <source>
        <dbReference type="EMBL" id="MET8438166.1"/>
    </source>
</evidence>
<proteinExistence type="predicted"/>
<dbReference type="Proteomes" id="UP001550044">
    <property type="component" value="Unassembled WGS sequence"/>
</dbReference>
<name>A0ABV2UL22_9ACTN</name>
<dbReference type="RefSeq" id="WP_356712691.1">
    <property type="nucleotide sequence ID" value="NZ_JBEXIP010000052.1"/>
</dbReference>
<comment type="caution">
    <text evidence="1">The sequence shown here is derived from an EMBL/GenBank/DDBJ whole genome shotgun (WGS) entry which is preliminary data.</text>
</comment>
<dbReference type="EMBL" id="JBEXIP010000052">
    <property type="protein sequence ID" value="MET8438166.1"/>
    <property type="molecule type" value="Genomic_DNA"/>
</dbReference>
<keyword evidence="2" id="KW-1185">Reference proteome</keyword>
<accession>A0ABV2UL22</accession>
<protein>
    <submittedName>
        <fullName evidence="1">Uncharacterized protein</fullName>
    </submittedName>
</protein>
<evidence type="ECO:0000313" key="2">
    <source>
        <dbReference type="Proteomes" id="UP001550044"/>
    </source>
</evidence>
<reference evidence="1 2" key="1">
    <citation type="submission" date="2024-06" db="EMBL/GenBank/DDBJ databases">
        <title>The Natural Products Discovery Center: Release of the First 8490 Sequenced Strains for Exploring Actinobacteria Biosynthetic Diversity.</title>
        <authorList>
            <person name="Kalkreuter E."/>
            <person name="Kautsar S.A."/>
            <person name="Yang D."/>
            <person name="Bader C.D."/>
            <person name="Teijaro C.N."/>
            <person name="Fluegel L."/>
            <person name="Davis C.M."/>
            <person name="Simpson J.R."/>
            <person name="Lauterbach L."/>
            <person name="Steele A.D."/>
            <person name="Gui C."/>
            <person name="Meng S."/>
            <person name="Li G."/>
            <person name="Viehrig K."/>
            <person name="Ye F."/>
            <person name="Su P."/>
            <person name="Kiefer A.F."/>
            <person name="Nichols A."/>
            <person name="Cepeda A.J."/>
            <person name="Yan W."/>
            <person name="Fan B."/>
            <person name="Jiang Y."/>
            <person name="Adhikari A."/>
            <person name="Zheng C.-J."/>
            <person name="Schuster L."/>
            <person name="Cowan T.M."/>
            <person name="Smanski M.J."/>
            <person name="Chevrette M.G."/>
            <person name="De Carvalho L.P.S."/>
            <person name="Shen B."/>
        </authorList>
    </citation>
    <scope>NUCLEOTIDE SEQUENCE [LARGE SCALE GENOMIC DNA]</scope>
    <source>
        <strain evidence="1 2">NPDC005137</strain>
    </source>
</reference>